<comment type="caution">
    <text evidence="3">The sequence shown here is derived from an EMBL/GenBank/DDBJ whole genome shotgun (WGS) entry which is preliminary data.</text>
</comment>
<keyword evidence="4" id="KW-1185">Reference proteome</keyword>
<sequence>MANAFGNESNMRGGSGKSFDKLNLTIINLLLLSGKPYGNPALLGLDAGPGFTPCFHSPNDIPVLPATTTTYYILKENATSGTLISIRIPSTHSRLTTSRRCPSSWNSNTLPLLELLASSIMRLHWERTSFPSLSGPLCACSGHRCPLTVFALDPVRWCILGSGGYEGGVGHLRRLHTHRGCSSNVPRTAALNGCSRSVDRSTPPQCRLGIFLSFLAAHFPVPVLRPFVIYAGGVRLEMFSLHTSLPQLRFPLMSTSTLTLHLRSDPYAPPAPLPGPPPFLASPALHSTPPLPPPLLHPTSALHSLPPPPTVPPHPSQPSACACAFGVWLTNPPPRRSEIPAFALTNDKPGYGLRGTAAWIPLEGRRWMVLYGQVRERAGEHGVDADEGVREWREEIEEELSRLAARASSSAGGSWRSMALVVTEERMKERGGRRVWRLWMTRMGLIAARLAVVCGGCCVDCAGCGIAVSGDDGDAVIGLSFVVLALARALAVVVDQDDCDTMMV</sequence>
<keyword evidence="2" id="KW-1133">Transmembrane helix</keyword>
<evidence type="ECO:0000313" key="3">
    <source>
        <dbReference type="EMBL" id="KAK7006359.1"/>
    </source>
</evidence>
<evidence type="ECO:0000256" key="1">
    <source>
        <dbReference type="SAM" id="MobiDB-lite"/>
    </source>
</evidence>
<feature type="region of interest" description="Disordered" evidence="1">
    <location>
        <begin position="290"/>
        <end position="316"/>
    </location>
</feature>
<dbReference type="AlphaFoldDB" id="A0AAW0ABY6"/>
<evidence type="ECO:0000313" key="4">
    <source>
        <dbReference type="Proteomes" id="UP001362999"/>
    </source>
</evidence>
<organism evidence="3 4">
    <name type="scientific">Favolaschia claudopus</name>
    <dbReference type="NCBI Taxonomy" id="2862362"/>
    <lineage>
        <taxon>Eukaryota</taxon>
        <taxon>Fungi</taxon>
        <taxon>Dikarya</taxon>
        <taxon>Basidiomycota</taxon>
        <taxon>Agaricomycotina</taxon>
        <taxon>Agaricomycetes</taxon>
        <taxon>Agaricomycetidae</taxon>
        <taxon>Agaricales</taxon>
        <taxon>Marasmiineae</taxon>
        <taxon>Mycenaceae</taxon>
        <taxon>Favolaschia</taxon>
    </lineage>
</organism>
<reference evidence="3 4" key="1">
    <citation type="journal article" date="2024" name="J Genomics">
        <title>Draft genome sequencing and assembly of Favolaschia claudopus CIRM-BRFM 2984 isolated from oak limbs.</title>
        <authorList>
            <person name="Navarro D."/>
            <person name="Drula E."/>
            <person name="Chaduli D."/>
            <person name="Cazenave R."/>
            <person name="Ahrendt S."/>
            <person name="Wang J."/>
            <person name="Lipzen A."/>
            <person name="Daum C."/>
            <person name="Barry K."/>
            <person name="Grigoriev I.V."/>
            <person name="Favel A."/>
            <person name="Rosso M.N."/>
            <person name="Martin F."/>
        </authorList>
    </citation>
    <scope>NUCLEOTIDE SEQUENCE [LARGE SCALE GENOMIC DNA]</scope>
    <source>
        <strain evidence="3 4">CIRM-BRFM 2984</strain>
    </source>
</reference>
<protein>
    <submittedName>
        <fullName evidence="3">Uncharacterized protein</fullName>
    </submittedName>
</protein>
<name>A0AAW0ABY6_9AGAR</name>
<keyword evidence="2" id="KW-0812">Transmembrane</keyword>
<feature type="transmembrane region" description="Helical" evidence="2">
    <location>
        <begin position="475"/>
        <end position="494"/>
    </location>
</feature>
<evidence type="ECO:0000256" key="2">
    <source>
        <dbReference type="SAM" id="Phobius"/>
    </source>
</evidence>
<feature type="transmembrane region" description="Helical" evidence="2">
    <location>
        <begin position="446"/>
        <end position="469"/>
    </location>
</feature>
<proteinExistence type="predicted"/>
<dbReference type="Proteomes" id="UP001362999">
    <property type="component" value="Unassembled WGS sequence"/>
</dbReference>
<feature type="compositionally biased region" description="Pro residues" evidence="1">
    <location>
        <begin position="305"/>
        <end position="316"/>
    </location>
</feature>
<keyword evidence="2" id="KW-0472">Membrane</keyword>
<gene>
    <name evidence="3" type="ORF">R3P38DRAFT_3214405</name>
</gene>
<dbReference type="EMBL" id="JAWWNJ010000076">
    <property type="protein sequence ID" value="KAK7006359.1"/>
    <property type="molecule type" value="Genomic_DNA"/>
</dbReference>
<accession>A0AAW0ABY6</accession>